<dbReference type="RefSeq" id="WP_193932558.1">
    <property type="nucleotide sequence ID" value="NZ_CAWPMZ010000062.1"/>
</dbReference>
<dbReference type="EMBL" id="JADEWN010000032">
    <property type="protein sequence ID" value="MBE9191413.1"/>
    <property type="molecule type" value="Genomic_DNA"/>
</dbReference>
<evidence type="ECO:0000256" key="1">
    <source>
        <dbReference type="ARBA" id="ARBA00023172"/>
    </source>
</evidence>
<keyword evidence="2" id="KW-0175">Coiled coil</keyword>
<dbReference type="InterPro" id="IPR013762">
    <property type="entry name" value="Integrase-like_cat_sf"/>
</dbReference>
<name>A0ABR9UTP7_9CHRO</name>
<reference evidence="4 5" key="1">
    <citation type="submission" date="2020-10" db="EMBL/GenBank/DDBJ databases">
        <authorList>
            <person name="Castelo-Branco R."/>
            <person name="Eusebio N."/>
            <person name="Adriana R."/>
            <person name="Vieira A."/>
            <person name="Brugerolle De Fraissinette N."/>
            <person name="Rezende De Castro R."/>
            <person name="Schneider M.P."/>
            <person name="Vasconcelos V."/>
            <person name="Leao P.N."/>
        </authorList>
    </citation>
    <scope>NUCLEOTIDE SEQUENCE [LARGE SCALE GENOMIC DNA]</scope>
    <source>
        <strain evidence="4 5">LEGE 06123</strain>
    </source>
</reference>
<accession>A0ABR9UTP7</accession>
<dbReference type="Proteomes" id="UP000651156">
    <property type="component" value="Unassembled WGS sequence"/>
</dbReference>
<comment type="caution">
    <text evidence="4">The sequence shown here is derived from an EMBL/GenBank/DDBJ whole genome shotgun (WGS) entry which is preliminary data.</text>
</comment>
<dbReference type="InterPro" id="IPR011010">
    <property type="entry name" value="DNA_brk_join_enz"/>
</dbReference>
<gene>
    <name evidence="4" type="ORF">IQ230_13865</name>
</gene>
<organism evidence="4 5">
    <name type="scientific">Gloeocapsopsis crepidinum LEGE 06123</name>
    <dbReference type="NCBI Taxonomy" id="588587"/>
    <lineage>
        <taxon>Bacteria</taxon>
        <taxon>Bacillati</taxon>
        <taxon>Cyanobacteriota</taxon>
        <taxon>Cyanophyceae</taxon>
        <taxon>Oscillatoriophycideae</taxon>
        <taxon>Chroococcales</taxon>
        <taxon>Chroococcaceae</taxon>
        <taxon>Gloeocapsopsis</taxon>
    </lineage>
</organism>
<proteinExistence type="predicted"/>
<evidence type="ECO:0000259" key="3">
    <source>
        <dbReference type="PROSITE" id="PS51898"/>
    </source>
</evidence>
<evidence type="ECO:0000313" key="5">
    <source>
        <dbReference type="Proteomes" id="UP000651156"/>
    </source>
</evidence>
<sequence length="434" mass="50893">MLEKDLRYPAQRIKQKQEADLVHQVIAEEIDQANQFLKAQGIKVRLMRNANSIQLTATLPARPGDKPTSKRGTKQYRISHLKCFASLEGIKKALKEAIHLDELMRSHRFSWEDYTPQNEAIALPQTWRECVELFEQNYWTTRSKNRKSLCTWDKSYADLFKKLDLDAKINDQSILTAIKKTQAHTVTRNNLIRVLKAVCKSIKYEFDFTPYACPPSKIKRKERKIPSDEEIIQAWETMPDESTKWVFGMLATYGLRPEEIFINPHFEEYAHSSNTLHIFRVDSDCKTGERKVLPLKPEWVELFDLKNISPLQTRAKNIETIVSWVNKKFRKSPHWKRGAYDLRHGYAIRGHKYGIPIADMARYMGHDVETHVKEYQRWIGIDTMIEVYLEATHANHKSRKALITENALLTVENKRLREQITKLEQDIKFTEIQP</sequence>
<keyword evidence="1" id="KW-0233">DNA recombination</keyword>
<evidence type="ECO:0000256" key="2">
    <source>
        <dbReference type="SAM" id="Coils"/>
    </source>
</evidence>
<evidence type="ECO:0000313" key="4">
    <source>
        <dbReference type="EMBL" id="MBE9191413.1"/>
    </source>
</evidence>
<dbReference type="PROSITE" id="PS51898">
    <property type="entry name" value="TYR_RECOMBINASE"/>
    <property type="match status" value="1"/>
</dbReference>
<dbReference type="SUPFAM" id="SSF56349">
    <property type="entry name" value="DNA breaking-rejoining enzymes"/>
    <property type="match status" value="1"/>
</dbReference>
<keyword evidence="5" id="KW-1185">Reference proteome</keyword>
<feature type="coiled-coil region" evidence="2">
    <location>
        <begin position="399"/>
        <end position="433"/>
    </location>
</feature>
<dbReference type="InterPro" id="IPR002104">
    <property type="entry name" value="Integrase_catalytic"/>
</dbReference>
<feature type="domain" description="Tyr recombinase" evidence="3">
    <location>
        <begin position="221"/>
        <end position="389"/>
    </location>
</feature>
<dbReference type="Gene3D" id="1.10.443.10">
    <property type="entry name" value="Intergrase catalytic core"/>
    <property type="match status" value="1"/>
</dbReference>
<protein>
    <recommendedName>
        <fullName evidence="3">Tyr recombinase domain-containing protein</fullName>
    </recommendedName>
</protein>